<sequence>MRCRRRVAAPSFQVTWQSVWNSRKYPQYFRVFAKTRNHDNEFSKFEVASQVASEVRSMPRGRHLSAAEQSTMLAMHHSGRTQKEIAQVTGRGKSVIRTFLANPEVYGSTKRQGRPRKLSPQLEQHILDIGREKRMNAREIIQDLGLHGVQVRQVQRLLQQDKRRQDDDLHHRRDNANHESRPDIARASMLLSMSDVDDDAHDGSNLHEVTDTLCMLDDI</sequence>
<dbReference type="SUPFAM" id="SSF46689">
    <property type="entry name" value="Homeodomain-like"/>
    <property type="match status" value="1"/>
</dbReference>
<name>A0A024UFF4_9STRA</name>
<dbReference type="GeneID" id="20081204"/>
<organism evidence="3">
    <name type="scientific">Aphanomyces invadans</name>
    <dbReference type="NCBI Taxonomy" id="157072"/>
    <lineage>
        <taxon>Eukaryota</taxon>
        <taxon>Sar</taxon>
        <taxon>Stramenopiles</taxon>
        <taxon>Oomycota</taxon>
        <taxon>Saprolegniomycetes</taxon>
        <taxon>Saprolegniales</taxon>
        <taxon>Verrucalvaceae</taxon>
        <taxon>Aphanomyces</taxon>
    </lineage>
</organism>
<protein>
    <recommendedName>
        <fullName evidence="2">Tc3 transposase DNA binding domain-containing protein</fullName>
    </recommendedName>
</protein>
<accession>A0A024UFF4</accession>
<gene>
    <name evidence="3" type="ORF">H310_04154</name>
</gene>
<evidence type="ECO:0000259" key="2">
    <source>
        <dbReference type="Pfam" id="PF11427"/>
    </source>
</evidence>
<dbReference type="RefSeq" id="XP_008866584.1">
    <property type="nucleotide sequence ID" value="XM_008868362.1"/>
</dbReference>
<evidence type="ECO:0000313" key="3">
    <source>
        <dbReference type="EMBL" id="ETW05146.1"/>
    </source>
</evidence>
<feature type="region of interest" description="Disordered" evidence="1">
    <location>
        <begin position="160"/>
        <end position="182"/>
    </location>
</feature>
<dbReference type="Gene3D" id="1.10.10.60">
    <property type="entry name" value="Homeodomain-like"/>
    <property type="match status" value="1"/>
</dbReference>
<dbReference type="InterPro" id="IPR009057">
    <property type="entry name" value="Homeodomain-like_sf"/>
</dbReference>
<reference evidence="3" key="1">
    <citation type="submission" date="2013-12" db="EMBL/GenBank/DDBJ databases">
        <title>The Genome Sequence of Aphanomyces invadans NJM9701.</title>
        <authorList>
            <consortium name="The Broad Institute Genomics Platform"/>
            <person name="Russ C."/>
            <person name="Tyler B."/>
            <person name="van West P."/>
            <person name="Dieguez-Uribeondo J."/>
            <person name="Young S.K."/>
            <person name="Zeng Q."/>
            <person name="Gargeya S."/>
            <person name="Fitzgerald M."/>
            <person name="Abouelleil A."/>
            <person name="Alvarado L."/>
            <person name="Chapman S.B."/>
            <person name="Gainer-Dewar J."/>
            <person name="Goldberg J."/>
            <person name="Griggs A."/>
            <person name="Gujja S."/>
            <person name="Hansen M."/>
            <person name="Howarth C."/>
            <person name="Imamovic A."/>
            <person name="Ireland A."/>
            <person name="Larimer J."/>
            <person name="McCowan C."/>
            <person name="Murphy C."/>
            <person name="Pearson M."/>
            <person name="Poon T.W."/>
            <person name="Priest M."/>
            <person name="Roberts A."/>
            <person name="Saif S."/>
            <person name="Shea T."/>
            <person name="Sykes S."/>
            <person name="Wortman J."/>
            <person name="Nusbaum C."/>
            <person name="Birren B."/>
        </authorList>
    </citation>
    <scope>NUCLEOTIDE SEQUENCE [LARGE SCALE GENOMIC DNA]</scope>
    <source>
        <strain evidence="3">NJM9701</strain>
    </source>
</reference>
<dbReference type="InterPro" id="IPR025898">
    <property type="entry name" value="Tc3_transposase_DNA-bd_dom"/>
</dbReference>
<dbReference type="Pfam" id="PF11427">
    <property type="entry name" value="HTH_Tnp_Tc3_1"/>
    <property type="match status" value="1"/>
</dbReference>
<feature type="domain" description="Tc3 transposase DNA binding" evidence="2">
    <location>
        <begin position="60"/>
        <end position="109"/>
    </location>
</feature>
<proteinExistence type="predicted"/>
<dbReference type="OrthoDB" id="78805at2759"/>
<dbReference type="EMBL" id="KI913957">
    <property type="protein sequence ID" value="ETW05146.1"/>
    <property type="molecule type" value="Genomic_DNA"/>
</dbReference>
<dbReference type="AlphaFoldDB" id="A0A024UFF4"/>
<dbReference type="VEuPathDB" id="FungiDB:H310_04154"/>
<evidence type="ECO:0000256" key="1">
    <source>
        <dbReference type="SAM" id="MobiDB-lite"/>
    </source>
</evidence>
<dbReference type="GO" id="GO:0003677">
    <property type="term" value="F:DNA binding"/>
    <property type="evidence" value="ECO:0007669"/>
    <property type="project" value="InterPro"/>
</dbReference>